<keyword evidence="4" id="KW-0521">NADP</keyword>
<gene>
    <name evidence="6" type="ORF">WDS16_27660</name>
</gene>
<evidence type="ECO:0000313" key="6">
    <source>
        <dbReference type="EMBL" id="WXG68907.1"/>
    </source>
</evidence>
<protein>
    <submittedName>
        <fullName evidence="6">Uncharacterized protein</fullName>
    </submittedName>
</protein>
<evidence type="ECO:0000256" key="1">
    <source>
        <dbReference type="ARBA" id="ARBA00022630"/>
    </source>
</evidence>
<dbReference type="PANTHER" id="PTHR46091">
    <property type="entry name" value="BLR7054 PROTEIN"/>
    <property type="match status" value="1"/>
</dbReference>
<dbReference type="Proteomes" id="UP001432000">
    <property type="component" value="Chromosome"/>
</dbReference>
<evidence type="ECO:0000256" key="3">
    <source>
        <dbReference type="ARBA" id="ARBA00022827"/>
    </source>
</evidence>
<proteinExistence type="predicted"/>
<organism evidence="6 7">
    <name type="scientific">Rhodococcus sovatensis</name>
    <dbReference type="NCBI Taxonomy" id="1805840"/>
    <lineage>
        <taxon>Bacteria</taxon>
        <taxon>Bacillati</taxon>
        <taxon>Actinomycetota</taxon>
        <taxon>Actinomycetes</taxon>
        <taxon>Mycobacteriales</taxon>
        <taxon>Nocardiaceae</taxon>
        <taxon>Rhodococcus</taxon>
    </lineage>
</organism>
<name>A0ABZ2PJ68_9NOCA</name>
<keyword evidence="1" id="KW-0285">Flavoprotein</keyword>
<dbReference type="RefSeq" id="WP_338889410.1">
    <property type="nucleotide sequence ID" value="NZ_CP147846.1"/>
</dbReference>
<dbReference type="PANTHER" id="PTHR46091:SF3">
    <property type="entry name" value="AMINE OXIDASE DOMAIN-CONTAINING PROTEIN"/>
    <property type="match status" value="1"/>
</dbReference>
<keyword evidence="7" id="KW-1185">Reference proteome</keyword>
<sequence length="162" mass="17536">MPLFFLTFPSVKDSTWEARHPNRATIDIAGVTSWSLFEKFSDTAWMNRGVEYEALKSRLIDELLDQVYHFCPQVRGKIDHTELATPLSFNHFLGRSHGDFMSLAASPARFAIRDLGAHSGVPGLYLAGQDVAAAGVVGATQGGIIAASAVLGRNAIEDMVSA</sequence>
<dbReference type="EMBL" id="CP147846">
    <property type="protein sequence ID" value="WXG68907.1"/>
    <property type="molecule type" value="Genomic_DNA"/>
</dbReference>
<evidence type="ECO:0000256" key="5">
    <source>
        <dbReference type="ARBA" id="ARBA00023027"/>
    </source>
</evidence>
<reference evidence="6 7" key="1">
    <citation type="submission" date="2024-03" db="EMBL/GenBank/DDBJ databases">
        <title>Natural products discovery in diverse microorganisms through a two-stage MS feature dereplication strategy.</title>
        <authorList>
            <person name="Zhang R."/>
        </authorList>
    </citation>
    <scope>NUCLEOTIDE SEQUENCE [LARGE SCALE GENOMIC DNA]</scope>
    <source>
        <strain evidence="6 7">18930</strain>
    </source>
</reference>
<dbReference type="InterPro" id="IPR052206">
    <property type="entry name" value="Retinol_saturase"/>
</dbReference>
<keyword evidence="5" id="KW-0520">NAD</keyword>
<evidence type="ECO:0000313" key="7">
    <source>
        <dbReference type="Proteomes" id="UP001432000"/>
    </source>
</evidence>
<evidence type="ECO:0000256" key="2">
    <source>
        <dbReference type="ARBA" id="ARBA00022729"/>
    </source>
</evidence>
<accession>A0ABZ2PJ68</accession>
<keyword evidence="2" id="KW-0732">Signal</keyword>
<evidence type="ECO:0000256" key="4">
    <source>
        <dbReference type="ARBA" id="ARBA00022857"/>
    </source>
</evidence>
<keyword evidence="3" id="KW-0274">FAD</keyword>